<keyword evidence="7" id="KW-0732">Signal</keyword>
<dbReference type="InterPro" id="IPR039426">
    <property type="entry name" value="TonB-dep_rcpt-like"/>
</dbReference>
<evidence type="ECO:0000259" key="8">
    <source>
        <dbReference type="Pfam" id="PF25183"/>
    </source>
</evidence>
<dbReference type="GO" id="GO:0044718">
    <property type="term" value="P:siderophore transmembrane transport"/>
    <property type="evidence" value="ECO:0007669"/>
    <property type="project" value="TreeGrafter"/>
</dbReference>
<reference evidence="10" key="2">
    <citation type="submission" date="2019-02" db="EMBL/GenBank/DDBJ databases">
        <title>Granulicella sibirica sp. nov., a psychrotolerant acidobacterium isolated from an organic soil layer in forested tundra, West Siberia.</title>
        <authorList>
            <person name="Oshkin I.Y."/>
            <person name="Kulichevskaya I.S."/>
            <person name="Rijpstra W.I.C."/>
            <person name="Sinninghe Damste J.S."/>
            <person name="Rakitin A.L."/>
            <person name="Ravin N.V."/>
            <person name="Dedysh S.N."/>
        </authorList>
    </citation>
    <scope>NUCLEOTIDE SEQUENCE [LARGE SCALE GENOMIC DNA]</scope>
    <source>
        <strain evidence="10">AF10</strain>
    </source>
</reference>
<dbReference type="Proteomes" id="UP000289437">
    <property type="component" value="Unassembled WGS sequence"/>
</dbReference>
<protein>
    <submittedName>
        <fullName evidence="9">Oar protein</fullName>
    </submittedName>
</protein>
<evidence type="ECO:0000256" key="4">
    <source>
        <dbReference type="ARBA" id="ARBA00022692"/>
    </source>
</evidence>
<dbReference type="SUPFAM" id="SSF56935">
    <property type="entry name" value="Porins"/>
    <property type="match status" value="1"/>
</dbReference>
<evidence type="ECO:0000256" key="5">
    <source>
        <dbReference type="ARBA" id="ARBA00023136"/>
    </source>
</evidence>
<dbReference type="EMBL" id="RDSM01000001">
    <property type="protein sequence ID" value="RXH58255.1"/>
    <property type="molecule type" value="Genomic_DNA"/>
</dbReference>
<keyword evidence="10" id="KW-1185">Reference proteome</keyword>
<name>A0A4Q0T3F8_9BACT</name>
<accession>A0A4Q0T3F8</accession>
<keyword evidence="5" id="KW-0472">Membrane</keyword>
<dbReference type="PANTHER" id="PTHR30069">
    <property type="entry name" value="TONB-DEPENDENT OUTER MEMBRANE RECEPTOR"/>
    <property type="match status" value="1"/>
</dbReference>
<keyword evidence="6" id="KW-0998">Cell outer membrane</keyword>
<gene>
    <name evidence="9" type="ORF">GRAN_1565</name>
</gene>
<dbReference type="SUPFAM" id="SSF49452">
    <property type="entry name" value="Starch-binding domain-like"/>
    <property type="match status" value="1"/>
</dbReference>
<feature type="signal peptide" evidence="7">
    <location>
        <begin position="1"/>
        <end position="25"/>
    </location>
</feature>
<dbReference type="GO" id="GO:0009279">
    <property type="term" value="C:cell outer membrane"/>
    <property type="evidence" value="ECO:0007669"/>
    <property type="project" value="UniProtKB-SubCell"/>
</dbReference>
<evidence type="ECO:0000256" key="3">
    <source>
        <dbReference type="ARBA" id="ARBA00022452"/>
    </source>
</evidence>
<evidence type="ECO:0000256" key="1">
    <source>
        <dbReference type="ARBA" id="ARBA00004571"/>
    </source>
</evidence>
<reference evidence="9 10" key="1">
    <citation type="submission" date="2018-11" db="EMBL/GenBank/DDBJ databases">
        <authorList>
            <person name="Mardanov A.V."/>
            <person name="Ravin N.V."/>
            <person name="Dedysh S.N."/>
        </authorList>
    </citation>
    <scope>NUCLEOTIDE SEQUENCE [LARGE SCALE GENOMIC DNA]</scope>
    <source>
        <strain evidence="9 10">AF10</strain>
    </source>
</reference>
<comment type="subcellular location">
    <subcellularLocation>
        <location evidence="1">Cell outer membrane</location>
        <topology evidence="1">Multi-pass membrane protein</topology>
    </subcellularLocation>
</comment>
<dbReference type="InterPro" id="IPR057601">
    <property type="entry name" value="Oar-like_b-barrel"/>
</dbReference>
<evidence type="ECO:0000256" key="2">
    <source>
        <dbReference type="ARBA" id="ARBA00022448"/>
    </source>
</evidence>
<dbReference type="PANTHER" id="PTHR30069:SF46">
    <property type="entry name" value="OAR PROTEIN"/>
    <property type="match status" value="1"/>
</dbReference>
<keyword evidence="4" id="KW-0812">Transmembrane</keyword>
<dbReference type="Gene3D" id="2.40.170.20">
    <property type="entry name" value="TonB-dependent receptor, beta-barrel domain"/>
    <property type="match status" value="1"/>
</dbReference>
<evidence type="ECO:0000313" key="9">
    <source>
        <dbReference type="EMBL" id="RXH58255.1"/>
    </source>
</evidence>
<dbReference type="Pfam" id="PF13620">
    <property type="entry name" value="CarboxypepD_reg"/>
    <property type="match status" value="1"/>
</dbReference>
<dbReference type="RefSeq" id="WP_241654393.1">
    <property type="nucleotide sequence ID" value="NZ_RDSM01000001.1"/>
</dbReference>
<feature type="chain" id="PRO_5020183951" evidence="7">
    <location>
        <begin position="26"/>
        <end position="1166"/>
    </location>
</feature>
<keyword evidence="2" id="KW-0813">Transport</keyword>
<feature type="domain" description="TonB-dependent transporter Oar-like beta-barrel" evidence="8">
    <location>
        <begin position="246"/>
        <end position="1159"/>
    </location>
</feature>
<keyword evidence="3" id="KW-1134">Transmembrane beta strand</keyword>
<organism evidence="9 10">
    <name type="scientific">Granulicella sibirica</name>
    <dbReference type="NCBI Taxonomy" id="2479048"/>
    <lineage>
        <taxon>Bacteria</taxon>
        <taxon>Pseudomonadati</taxon>
        <taxon>Acidobacteriota</taxon>
        <taxon>Terriglobia</taxon>
        <taxon>Terriglobales</taxon>
        <taxon>Acidobacteriaceae</taxon>
        <taxon>Granulicella</taxon>
    </lineage>
</organism>
<sequence length="1166" mass="123771">MIRANKITHALLLVLLLISSFVAGSAQSNYGVIRGIVSDPIGASVSGAMVVLTSQSTKIPRNTTTNGSGEYVFSAVEPGTYTLTVTGNGFKKEENTGIVIDSGNTIPLDIKLQIGSMTESVEVTASEPLVNNGTSYNGQLIDSQKLENLPNPGRNPFLFSKLDNNVTPVGDPRFVRFQDQSGSSTISIAGAPISSNNYSIDGVPITDFSNRAVIIPSIEAVEEVKVQANTYDAEIGRTSGGMFNTTLKSGGSSLHGVLQGETRQTNWGANLFFNNRTPYKDPVTGITQSTTPRGAAEFYSYVGAIGGPIPLPHWMGGKDKTFFWVAEEGYRQRSPITTNAYIVPTDLQRSGNFSEIGTVTSPTTCGKGSDGVDAICITNPATGQFFANNTIPASSINPVGQAIVNTYPHANLTATYGNPNFNGADTLGDRADEFDGKLTHQFGTRWLADFYYLHYGSKEPGGNSLESLAGSSSSYLLYRKVDATSIQNTITINPTTLLTVGFGFNRFPNNTLDISNGFNQSSLGFPANYTSALTKAAFPQITTDAGLSPEGTANSGPAVYFSRNFVVGVSKSLGKHSLKTGYVYRAISVSFTNISNGNGTFAFDKSLLSTNGSTSATAANILLGYPTSASLVIPAALGITTAYQATYLQDDWRVTPKLTLNLGFRYEYEPGVHERNNHYAVGFDRGATYSAFGTGPTATGGVEFAGQNGYGTQTGNMGNKYSPRAGFAYALDDATVVRGGAGVFYYPIVYSTSPALAPGYVLTNSLTNAYTNASSAAGLTSLSNPFPNVQTKPVGNANGLSQNIGTTLTVVDQTRRSPIYESYSFGLDHQFAGGIAFKIGYVGGHGRNIYNSLNINQLPDQYLGQGPGTLSSTATSFAYAGIGAFPTLASGKVKNYQTLLPFSQYQAISDSLSNGRSDYNALDVKVQKSFSRGVTVLASYTWSSNWDNLWGAGSTLNPGNNGPQDAYNLSHEYSRSINDLPQRGSIAVTYELPFGKGKQFMGNANRWVNTAVGGWRFNDITIIQSGGALPIGQGSNPNSSFGNAVTRPSLVGPSPCKVGAPEGRLDHYFLGVAEGAYTTTNAGFYGNAPRTSGCYGPGYLNSDLSLNKDFVITERIHAEFRAEALNAFNTPQFNGPTLAVDSSSHGQITSTLGFPRLIQLGGRLSF</sequence>
<proteinExistence type="predicted"/>
<dbReference type="Gene3D" id="2.60.40.1120">
    <property type="entry name" value="Carboxypeptidase-like, regulatory domain"/>
    <property type="match status" value="1"/>
</dbReference>
<dbReference type="GO" id="GO:0030246">
    <property type="term" value="F:carbohydrate binding"/>
    <property type="evidence" value="ECO:0007669"/>
    <property type="project" value="InterPro"/>
</dbReference>
<evidence type="ECO:0000256" key="7">
    <source>
        <dbReference type="SAM" id="SignalP"/>
    </source>
</evidence>
<dbReference type="GO" id="GO:0015344">
    <property type="term" value="F:siderophore uptake transmembrane transporter activity"/>
    <property type="evidence" value="ECO:0007669"/>
    <property type="project" value="TreeGrafter"/>
</dbReference>
<evidence type="ECO:0000313" key="10">
    <source>
        <dbReference type="Proteomes" id="UP000289437"/>
    </source>
</evidence>
<comment type="caution">
    <text evidence="9">The sequence shown here is derived from an EMBL/GenBank/DDBJ whole genome shotgun (WGS) entry which is preliminary data.</text>
</comment>
<evidence type="ECO:0000256" key="6">
    <source>
        <dbReference type="ARBA" id="ARBA00023237"/>
    </source>
</evidence>
<dbReference type="InterPro" id="IPR013784">
    <property type="entry name" value="Carb-bd-like_fold"/>
</dbReference>
<dbReference type="AlphaFoldDB" id="A0A4Q0T3F8"/>
<dbReference type="InterPro" id="IPR036942">
    <property type="entry name" value="Beta-barrel_TonB_sf"/>
</dbReference>
<dbReference type="Pfam" id="PF25183">
    <property type="entry name" value="OMP_b-brl_4"/>
    <property type="match status" value="1"/>
</dbReference>